<dbReference type="RefSeq" id="WP_375520304.1">
    <property type="nucleotide sequence ID" value="NZ_JBHIRY010000009.1"/>
</dbReference>
<dbReference type="InterPro" id="IPR012893">
    <property type="entry name" value="HipA-like_C"/>
</dbReference>
<dbReference type="EMBL" id="JBHIRY010000009">
    <property type="protein sequence ID" value="MFB5761164.1"/>
    <property type="molecule type" value="Genomic_DNA"/>
</dbReference>
<gene>
    <name evidence="4" type="ORF">ACE5LO_12255</name>
</gene>
<dbReference type="Proteomes" id="UP001580430">
    <property type="component" value="Unassembled WGS sequence"/>
</dbReference>
<proteinExistence type="predicted"/>
<evidence type="ECO:0000313" key="5">
    <source>
        <dbReference type="Proteomes" id="UP001580430"/>
    </source>
</evidence>
<dbReference type="Gene3D" id="1.10.1070.20">
    <property type="match status" value="1"/>
</dbReference>
<dbReference type="Pfam" id="PF07804">
    <property type="entry name" value="HipA_C"/>
    <property type="match status" value="1"/>
</dbReference>
<keyword evidence="1" id="KW-0808">Transferase</keyword>
<reference evidence="4 5" key="1">
    <citation type="submission" date="2024-09" db="EMBL/GenBank/DDBJ databases">
        <title>Paenibacillus zeirhizospherea sp. nov., isolated from surface of the maize (Zea mays) roots in a horticulture field, Hungary.</title>
        <authorList>
            <person name="Marton D."/>
            <person name="Farkas M."/>
            <person name="Bedics A."/>
            <person name="Toth E."/>
            <person name="Tancsics A."/>
            <person name="Boka K."/>
            <person name="Marati G."/>
            <person name="Kriszt B."/>
            <person name="Cserhati M."/>
        </authorList>
    </citation>
    <scope>NUCLEOTIDE SEQUENCE [LARGE SCALE GENOMIC DNA]</scope>
    <source>
        <strain evidence="4 5">JCM 18446</strain>
    </source>
</reference>
<evidence type="ECO:0000256" key="2">
    <source>
        <dbReference type="ARBA" id="ARBA00022777"/>
    </source>
</evidence>
<evidence type="ECO:0000259" key="3">
    <source>
        <dbReference type="Pfam" id="PF07804"/>
    </source>
</evidence>
<feature type="domain" description="HipA-like C-terminal" evidence="3">
    <location>
        <begin position="19"/>
        <end position="223"/>
    </location>
</feature>
<keyword evidence="5" id="KW-1185">Reference proteome</keyword>
<organism evidence="4 5">
    <name type="scientific">Paenibacillus medicaginis</name>
    <dbReference type="NCBI Taxonomy" id="1470560"/>
    <lineage>
        <taxon>Bacteria</taxon>
        <taxon>Bacillati</taxon>
        <taxon>Bacillota</taxon>
        <taxon>Bacilli</taxon>
        <taxon>Bacillales</taxon>
        <taxon>Paenibacillaceae</taxon>
        <taxon>Paenibacillus</taxon>
    </lineage>
</organism>
<evidence type="ECO:0000256" key="1">
    <source>
        <dbReference type="ARBA" id="ARBA00022679"/>
    </source>
</evidence>
<evidence type="ECO:0000313" key="4">
    <source>
        <dbReference type="EMBL" id="MFB5761164.1"/>
    </source>
</evidence>
<accession>A0ABV5C0W6</accession>
<name>A0ABV5C0W6_9BACL</name>
<sequence length="321" mass="37264">MYPIVNLSGWKYEDLMVSGSKEKRWYRMPGSNKLVLFKLPITLTSESSNNMSEITGEMWSEKLASDIAEILGFNVHQVDIASLEIDQEAISFYGLDEDKIRCLDIIYGALCHSFLSEGLESLVEGADLIMELDDTYNRKLLKGNKEVYSYQLLLRVFDKYNCIDDLYKMIIFDTLIGNTDRHQDNFGMIRDEVSSRSLSFAPFYDNSSSLGRELTTQRIQLMFRDKQMFQSYLFGKKSSPQIKWGDINQNTKLNFFDFLNRVKLLTPEIKKYDVVVAKLTDIKIDKIIDAIPEIVMSKLHKEFVNKLLKLRRDITLEELSK</sequence>
<comment type="caution">
    <text evidence="4">The sequence shown here is derived from an EMBL/GenBank/DDBJ whole genome shotgun (WGS) entry which is preliminary data.</text>
</comment>
<keyword evidence="2" id="KW-0418">Kinase</keyword>
<protein>
    <submittedName>
        <fullName evidence="4">HipA domain-containing protein</fullName>
    </submittedName>
</protein>